<evidence type="ECO:0000313" key="8">
    <source>
        <dbReference type="Proteomes" id="UP001207408"/>
    </source>
</evidence>
<dbReference type="InterPro" id="IPR002736">
    <property type="entry name" value="CitG"/>
</dbReference>
<dbReference type="GO" id="GO:0051191">
    <property type="term" value="P:prosthetic group biosynthetic process"/>
    <property type="evidence" value="ECO:0007669"/>
    <property type="project" value="InterPro"/>
</dbReference>
<sequence length="464" mass="52565">MQQVKTEIERLLEAREMRMQQKLALTEGRFHMVSLQLNIPGLPKTSEIVKEFILHVDSCFQKFYTSRCCVHSWEKHFPFCDEAGDWIAYLFDHELTTASFLKETTEAFEETFVLGRIVDLDVLDIEGIPISSGKAKSCFICNEPAESCRKNKRHDLMMVRERMLSDMKSYLDKENSDALIKKVTGYITYALLQEVALSPKPGLVCRNHNGAHTDMDFVSFLQSTAMISPYLQDIGNLAISFNDKDISKALPQIREIGLQMEKAMLLATQNINTHKGAIFLMAISMFSIIRVVRHEGTFEVEAFSNTISELTKGIVERELITTNTHMKLSHGQMCFLDYGPEAAGARGEAQNGMPTVVKHALPFLNGLLKENLTKYNDRELSDALIPVLLKIMSVNSDTNVIFRKDINTLAELKERSQKALDHWQKGEKDEYNKLVSWCNNKGISPGGSADLLAVTILLYQCKYD</sequence>
<gene>
    <name evidence="7" type="ORF">OM074_11740</name>
</gene>
<dbReference type="Gene3D" id="1.10.4200.10">
    <property type="entry name" value="Triphosphoribosyl-dephospho-CoA protein"/>
    <property type="match status" value="1"/>
</dbReference>
<evidence type="ECO:0000256" key="3">
    <source>
        <dbReference type="ARBA" id="ARBA00022695"/>
    </source>
</evidence>
<dbReference type="PANTHER" id="PTHR30201:SF2">
    <property type="entry name" value="2-(5''-TRIPHOSPHORIBOSYL)-3'-DEPHOSPHOCOENZYME-A SYNTHASE"/>
    <property type="match status" value="1"/>
</dbReference>
<keyword evidence="4" id="KW-0547">Nucleotide-binding</keyword>
<organism evidence="7 8">
    <name type="scientific">Plebeiibacterium marinum</name>
    <dbReference type="NCBI Taxonomy" id="2992111"/>
    <lineage>
        <taxon>Bacteria</taxon>
        <taxon>Pseudomonadati</taxon>
        <taxon>Bacteroidota</taxon>
        <taxon>Bacteroidia</taxon>
        <taxon>Marinilabiliales</taxon>
        <taxon>Marinilabiliaceae</taxon>
        <taxon>Plebeiibacterium</taxon>
    </lineage>
</organism>
<evidence type="ECO:0000313" key="7">
    <source>
        <dbReference type="EMBL" id="MCW3806298.1"/>
    </source>
</evidence>
<dbReference type="Pfam" id="PF01874">
    <property type="entry name" value="CitG"/>
    <property type="match status" value="1"/>
</dbReference>
<dbReference type="EC" id="2.4.2.52" evidence="7"/>
<dbReference type="RefSeq" id="WP_301199670.1">
    <property type="nucleotide sequence ID" value="NZ_JAPDPI010000022.1"/>
</dbReference>
<dbReference type="AlphaFoldDB" id="A0AAE3ME71"/>
<dbReference type="GO" id="GO:0046917">
    <property type="term" value="F:triphosphoribosyl-dephospho-CoA synthase activity"/>
    <property type="evidence" value="ECO:0007669"/>
    <property type="project" value="UniProtKB-EC"/>
</dbReference>
<evidence type="ECO:0000256" key="6">
    <source>
        <dbReference type="ARBA" id="ARBA00048574"/>
    </source>
</evidence>
<dbReference type="GO" id="GO:0050519">
    <property type="term" value="F:holo-citrate lyase synthase activity"/>
    <property type="evidence" value="ECO:0007669"/>
    <property type="project" value="UniProtKB-EC"/>
</dbReference>
<evidence type="ECO:0000256" key="4">
    <source>
        <dbReference type="ARBA" id="ARBA00022741"/>
    </source>
</evidence>
<dbReference type="InterPro" id="IPR005551">
    <property type="entry name" value="CitX"/>
</dbReference>
<evidence type="ECO:0000256" key="1">
    <source>
        <dbReference type="ARBA" id="ARBA00001210"/>
    </source>
</evidence>
<keyword evidence="8" id="KW-1185">Reference proteome</keyword>
<dbReference type="EMBL" id="JAPDPI010000022">
    <property type="protein sequence ID" value="MCW3806298.1"/>
    <property type="molecule type" value="Genomic_DNA"/>
</dbReference>
<keyword evidence="3" id="KW-0548">Nucleotidyltransferase</keyword>
<dbReference type="Pfam" id="PF03802">
    <property type="entry name" value="CitX"/>
    <property type="match status" value="1"/>
</dbReference>
<name>A0AAE3ME71_9BACT</name>
<keyword evidence="5" id="KW-0067">ATP-binding</keyword>
<comment type="catalytic activity">
    <reaction evidence="1">
        <text>3'-dephospho-CoA + ATP = 2'-(5''-triphospho-alpha-D-ribosyl)-3'-dephospho-CoA + adenine</text>
        <dbReference type="Rhea" id="RHEA:15117"/>
        <dbReference type="ChEBI" id="CHEBI:16708"/>
        <dbReference type="ChEBI" id="CHEBI:30616"/>
        <dbReference type="ChEBI" id="CHEBI:57328"/>
        <dbReference type="ChEBI" id="CHEBI:61378"/>
        <dbReference type="EC" id="2.4.2.52"/>
    </reaction>
</comment>
<protein>
    <submittedName>
        <fullName evidence="7">Triphosphoribosyl-dephospho-CoA synthase</fullName>
        <ecNumber evidence="7">2.4.2.52</ecNumber>
    </submittedName>
</protein>
<keyword evidence="7" id="KW-0328">Glycosyltransferase</keyword>
<dbReference type="Proteomes" id="UP001207408">
    <property type="component" value="Unassembled WGS sequence"/>
</dbReference>
<dbReference type="PANTHER" id="PTHR30201">
    <property type="entry name" value="TRIPHOSPHORIBOSYL-DEPHOSPHO-COA SYNTHASE"/>
    <property type="match status" value="1"/>
</dbReference>
<evidence type="ECO:0000256" key="5">
    <source>
        <dbReference type="ARBA" id="ARBA00022840"/>
    </source>
</evidence>
<keyword evidence="2 7" id="KW-0808">Transferase</keyword>
<comment type="catalytic activity">
    <reaction evidence="6">
        <text>apo-[citrate lyase ACP] + 2'-(5''-triphospho-alpha-D-ribosyl)-3'-dephospho-CoA = holo-[citrate lyase ACP] + diphosphate</text>
        <dbReference type="Rhea" id="RHEA:16333"/>
        <dbReference type="Rhea" id="RHEA-COMP:10157"/>
        <dbReference type="Rhea" id="RHEA-COMP:10158"/>
        <dbReference type="ChEBI" id="CHEBI:29999"/>
        <dbReference type="ChEBI" id="CHEBI:33019"/>
        <dbReference type="ChEBI" id="CHEBI:61378"/>
        <dbReference type="ChEBI" id="CHEBI:82683"/>
        <dbReference type="EC" id="2.7.7.61"/>
    </reaction>
</comment>
<reference evidence="7" key="1">
    <citation type="submission" date="2022-10" db="EMBL/GenBank/DDBJ databases">
        <authorList>
            <person name="Yu W.X."/>
        </authorList>
    </citation>
    <scope>NUCLEOTIDE SEQUENCE</scope>
    <source>
        <strain evidence="7">D04</strain>
    </source>
</reference>
<accession>A0AAE3ME71</accession>
<proteinExistence type="predicted"/>
<dbReference type="GO" id="GO:0016757">
    <property type="term" value="F:glycosyltransferase activity"/>
    <property type="evidence" value="ECO:0007669"/>
    <property type="project" value="UniProtKB-KW"/>
</dbReference>
<evidence type="ECO:0000256" key="2">
    <source>
        <dbReference type="ARBA" id="ARBA00022679"/>
    </source>
</evidence>
<comment type="caution">
    <text evidence="7">The sequence shown here is derived from an EMBL/GenBank/DDBJ whole genome shotgun (WGS) entry which is preliminary data.</text>
</comment>
<dbReference type="GO" id="GO:0005524">
    <property type="term" value="F:ATP binding"/>
    <property type="evidence" value="ECO:0007669"/>
    <property type="project" value="UniProtKB-KW"/>
</dbReference>